<accession>A0ABX0Y9I3</accession>
<sequence>MLSVFGYLPAAFGLPIVAVLHLPENQPSQLASVFERRLRRPVQEAQDKAPLEPGMIYVAGPGYHLSIERDRSFSLSQEPRVHFSRPSIDILFESAADAYGAGLVGVLMTGASQDGASGLSRIAQAGGLTVVQDPAEARISTMPQAALSLFRPDHVLTLDRIGSLLAGLEAGEC</sequence>
<evidence type="ECO:0000313" key="6">
    <source>
        <dbReference type="EMBL" id="NJO99619.1"/>
    </source>
</evidence>
<dbReference type="Gene3D" id="3.40.50.180">
    <property type="entry name" value="Methylesterase CheB, C-terminal domain"/>
    <property type="match status" value="1"/>
</dbReference>
<dbReference type="InterPro" id="IPR035909">
    <property type="entry name" value="CheB_C"/>
</dbReference>
<evidence type="ECO:0000256" key="3">
    <source>
        <dbReference type="ARBA" id="ARBA00048267"/>
    </source>
</evidence>
<dbReference type="InterPro" id="IPR000673">
    <property type="entry name" value="Sig_transdc_resp-reg_Me-estase"/>
</dbReference>
<reference evidence="6 7" key="1">
    <citation type="submission" date="2020-03" db="EMBL/GenBank/DDBJ databases">
        <authorList>
            <person name="Wang L."/>
            <person name="He N."/>
            <person name="Li Y."/>
            <person name="Fang Y."/>
            <person name="Zhang F."/>
        </authorList>
    </citation>
    <scope>NUCLEOTIDE SEQUENCE [LARGE SCALE GENOMIC DNA]</scope>
    <source>
        <strain evidence="7">hsmgli-8</strain>
    </source>
</reference>
<comment type="caution">
    <text evidence="4">Lacks conserved residue(s) required for the propagation of feature annotation.</text>
</comment>
<dbReference type="CDD" id="cd16433">
    <property type="entry name" value="CheB"/>
    <property type="match status" value="1"/>
</dbReference>
<dbReference type="EMBL" id="JAAVJI010000001">
    <property type="protein sequence ID" value="NJO99619.1"/>
    <property type="molecule type" value="Genomic_DNA"/>
</dbReference>
<organism evidence="6 7">
    <name type="scientific">Pseudomonas quercus</name>
    <dbReference type="NCBI Taxonomy" id="2722792"/>
    <lineage>
        <taxon>Bacteria</taxon>
        <taxon>Pseudomonadati</taxon>
        <taxon>Pseudomonadota</taxon>
        <taxon>Gammaproteobacteria</taxon>
        <taxon>Pseudomonadales</taxon>
        <taxon>Pseudomonadaceae</taxon>
        <taxon>Pseudomonas</taxon>
    </lineage>
</organism>
<dbReference type="Pfam" id="PF01339">
    <property type="entry name" value="CheB_methylest"/>
    <property type="match status" value="1"/>
</dbReference>
<keyword evidence="1" id="KW-0378">Hydrolase</keyword>
<evidence type="ECO:0000313" key="7">
    <source>
        <dbReference type="Proteomes" id="UP000746535"/>
    </source>
</evidence>
<dbReference type="Proteomes" id="UP000746535">
    <property type="component" value="Unassembled WGS sequence"/>
</dbReference>
<comment type="catalytic activity">
    <reaction evidence="3">
        <text>[protein]-L-glutamate 5-O-methyl ester + H2O = L-glutamyl-[protein] + methanol + H(+)</text>
        <dbReference type="Rhea" id="RHEA:23236"/>
        <dbReference type="Rhea" id="RHEA-COMP:10208"/>
        <dbReference type="Rhea" id="RHEA-COMP:10311"/>
        <dbReference type="ChEBI" id="CHEBI:15377"/>
        <dbReference type="ChEBI" id="CHEBI:15378"/>
        <dbReference type="ChEBI" id="CHEBI:17790"/>
        <dbReference type="ChEBI" id="CHEBI:29973"/>
        <dbReference type="ChEBI" id="CHEBI:82795"/>
        <dbReference type="EC" id="3.1.1.61"/>
    </reaction>
</comment>
<dbReference type="EC" id="3.1.1.61" evidence="2"/>
<comment type="caution">
    <text evidence="6">The sequence shown here is derived from an EMBL/GenBank/DDBJ whole genome shotgun (WGS) entry which is preliminary data.</text>
</comment>
<dbReference type="PANTHER" id="PTHR42872">
    <property type="entry name" value="PROTEIN-GLUTAMATE METHYLESTERASE/PROTEIN-GLUTAMINE GLUTAMINASE"/>
    <property type="match status" value="1"/>
</dbReference>
<evidence type="ECO:0000256" key="4">
    <source>
        <dbReference type="PROSITE-ProRule" id="PRU00050"/>
    </source>
</evidence>
<protein>
    <recommendedName>
        <fullName evidence="2">protein-glutamate methylesterase</fullName>
        <ecNumber evidence="2">3.1.1.61</ecNumber>
    </recommendedName>
</protein>
<name>A0ABX0Y9I3_9PSED</name>
<evidence type="ECO:0000259" key="5">
    <source>
        <dbReference type="PROSITE" id="PS50122"/>
    </source>
</evidence>
<dbReference type="SUPFAM" id="SSF52738">
    <property type="entry name" value="Methylesterase CheB, C-terminal domain"/>
    <property type="match status" value="1"/>
</dbReference>
<evidence type="ECO:0000256" key="1">
    <source>
        <dbReference type="ARBA" id="ARBA00022801"/>
    </source>
</evidence>
<dbReference type="PANTHER" id="PTHR42872:SF6">
    <property type="entry name" value="PROTEIN-GLUTAMATE METHYLESTERASE_PROTEIN-GLUTAMINE GLUTAMINASE"/>
    <property type="match status" value="1"/>
</dbReference>
<evidence type="ECO:0000256" key="2">
    <source>
        <dbReference type="ARBA" id="ARBA00039140"/>
    </source>
</evidence>
<dbReference type="PROSITE" id="PS50122">
    <property type="entry name" value="CHEB"/>
    <property type="match status" value="1"/>
</dbReference>
<keyword evidence="7" id="KW-1185">Reference proteome</keyword>
<feature type="domain" description="CheB-type methylesterase" evidence="5">
    <location>
        <begin position="1"/>
        <end position="165"/>
    </location>
</feature>
<proteinExistence type="predicted"/>
<gene>
    <name evidence="6" type="ORF">HBH25_01890</name>
</gene>